<evidence type="ECO:0000313" key="2">
    <source>
        <dbReference type="EMBL" id="ASP40725.1"/>
    </source>
</evidence>
<dbReference type="RefSeq" id="WP_094061885.1">
    <property type="nucleotide sequence ID" value="NZ_CP022530.1"/>
</dbReference>
<proteinExistence type="predicted"/>
<keyword evidence="3" id="KW-1185">Reference proteome</keyword>
<sequence>MILALAFLAGMAIGGGIVGYVLSRRWQQQVQEAELSLQQIADQHHALEQQKQSDRQRIADLEYQLGEAQKDLRAARSR</sequence>
<gene>
    <name evidence="2" type="ORF">CHH28_19525</name>
</gene>
<name>A0A222FNX3_9GAMM</name>
<organism evidence="2 3">
    <name type="scientific">Bacterioplanes sanyensis</name>
    <dbReference type="NCBI Taxonomy" id="1249553"/>
    <lineage>
        <taxon>Bacteria</taxon>
        <taxon>Pseudomonadati</taxon>
        <taxon>Pseudomonadota</taxon>
        <taxon>Gammaproteobacteria</taxon>
        <taxon>Oceanospirillales</taxon>
        <taxon>Oceanospirillaceae</taxon>
        <taxon>Bacterioplanes</taxon>
    </lineage>
</organism>
<evidence type="ECO:0000313" key="3">
    <source>
        <dbReference type="Proteomes" id="UP000202440"/>
    </source>
</evidence>
<evidence type="ECO:0000256" key="1">
    <source>
        <dbReference type="SAM" id="Coils"/>
    </source>
</evidence>
<accession>A0A222FNX3</accession>
<keyword evidence="1" id="KW-0175">Coiled coil</keyword>
<dbReference type="AlphaFoldDB" id="A0A222FNX3"/>
<dbReference type="Proteomes" id="UP000202440">
    <property type="component" value="Chromosome"/>
</dbReference>
<dbReference type="KEGG" id="bsan:CHH28_19525"/>
<protein>
    <submittedName>
        <fullName evidence="2">Uncharacterized protein</fullName>
    </submittedName>
</protein>
<dbReference type="EMBL" id="CP022530">
    <property type="protein sequence ID" value="ASP40725.1"/>
    <property type="molecule type" value="Genomic_DNA"/>
</dbReference>
<dbReference type="OrthoDB" id="9970336at2"/>
<feature type="coiled-coil region" evidence="1">
    <location>
        <begin position="23"/>
        <end position="78"/>
    </location>
</feature>
<reference evidence="2 3" key="1">
    <citation type="submission" date="2017-07" db="EMBL/GenBank/DDBJ databases">
        <title>Annotated genome sequence of Bacterioplanes sanyensis isolated from Red Sea.</title>
        <authorList>
            <person name="Rehman Z.U."/>
        </authorList>
    </citation>
    <scope>NUCLEOTIDE SEQUENCE [LARGE SCALE GENOMIC DNA]</scope>
    <source>
        <strain evidence="2 3">NV9</strain>
    </source>
</reference>